<gene>
    <name evidence="7" type="ORF">ODALV1_LOCUS4343</name>
</gene>
<comment type="caution">
    <text evidence="7">The sequence shown here is derived from an EMBL/GenBank/DDBJ whole genome shotgun (WGS) entry which is preliminary data.</text>
</comment>
<dbReference type="CDD" id="cd15522">
    <property type="entry name" value="PHD_TAF3"/>
    <property type="match status" value="1"/>
</dbReference>
<accession>A0ABP1PVW2</accession>
<dbReference type="PROSITE" id="PS01359">
    <property type="entry name" value="ZF_PHD_1"/>
    <property type="match status" value="1"/>
</dbReference>
<evidence type="ECO:0000256" key="3">
    <source>
        <dbReference type="ARBA" id="ARBA00022833"/>
    </source>
</evidence>
<feature type="compositionally biased region" description="Polar residues" evidence="5">
    <location>
        <begin position="317"/>
        <end position="327"/>
    </location>
</feature>
<evidence type="ECO:0000256" key="1">
    <source>
        <dbReference type="ARBA" id="ARBA00022723"/>
    </source>
</evidence>
<feature type="region of interest" description="Disordered" evidence="5">
    <location>
        <begin position="81"/>
        <end position="108"/>
    </location>
</feature>
<dbReference type="InterPro" id="IPR001965">
    <property type="entry name" value="Znf_PHD"/>
</dbReference>
<dbReference type="PANTHER" id="PTHR46452">
    <property type="entry name" value="TRANSCRIPTION INITIATION FACTOR TFIID SUBUNIT 3"/>
    <property type="match status" value="1"/>
</dbReference>
<feature type="compositionally biased region" description="Low complexity" evidence="5">
    <location>
        <begin position="85"/>
        <end position="102"/>
    </location>
</feature>
<dbReference type="Pfam" id="PF00628">
    <property type="entry name" value="PHD"/>
    <property type="match status" value="1"/>
</dbReference>
<evidence type="ECO:0000256" key="5">
    <source>
        <dbReference type="SAM" id="MobiDB-lite"/>
    </source>
</evidence>
<dbReference type="Proteomes" id="UP001642540">
    <property type="component" value="Unassembled WGS sequence"/>
</dbReference>
<evidence type="ECO:0000259" key="6">
    <source>
        <dbReference type="PROSITE" id="PS50016"/>
    </source>
</evidence>
<feature type="domain" description="PHD-type" evidence="6">
    <location>
        <begin position="402"/>
        <end position="455"/>
    </location>
</feature>
<dbReference type="SUPFAM" id="SSF57903">
    <property type="entry name" value="FYVE/PHD zinc finger"/>
    <property type="match status" value="1"/>
</dbReference>
<dbReference type="PANTHER" id="PTHR46452:SF1">
    <property type="entry name" value="TRANSCRIPTION INITIATION FACTOR TFIID SUBUNIT 3"/>
    <property type="match status" value="1"/>
</dbReference>
<feature type="compositionally biased region" description="Polar residues" evidence="5">
    <location>
        <begin position="291"/>
        <end position="304"/>
    </location>
</feature>
<evidence type="ECO:0000313" key="8">
    <source>
        <dbReference type="Proteomes" id="UP001642540"/>
    </source>
</evidence>
<proteinExistence type="predicted"/>
<dbReference type="EMBL" id="CAXLJM020000013">
    <property type="protein sequence ID" value="CAL8079354.1"/>
    <property type="molecule type" value="Genomic_DNA"/>
</dbReference>
<dbReference type="Gene3D" id="3.30.40.10">
    <property type="entry name" value="Zinc/RING finger domain, C3HC4 (zinc finger)"/>
    <property type="match status" value="1"/>
</dbReference>
<dbReference type="InterPro" id="IPR019786">
    <property type="entry name" value="Zinc_finger_PHD-type_CS"/>
</dbReference>
<feature type="compositionally biased region" description="Polar residues" evidence="5">
    <location>
        <begin position="239"/>
        <end position="278"/>
    </location>
</feature>
<reference evidence="7 8" key="1">
    <citation type="submission" date="2024-08" db="EMBL/GenBank/DDBJ databases">
        <authorList>
            <person name="Cucini C."/>
            <person name="Frati F."/>
        </authorList>
    </citation>
    <scope>NUCLEOTIDE SEQUENCE [LARGE SCALE GENOMIC DNA]</scope>
</reference>
<keyword evidence="8" id="KW-1185">Reference proteome</keyword>
<keyword evidence="3" id="KW-0862">Zinc</keyword>
<dbReference type="SMART" id="SM00249">
    <property type="entry name" value="PHD"/>
    <property type="match status" value="1"/>
</dbReference>
<dbReference type="InterPro" id="IPR013083">
    <property type="entry name" value="Znf_RING/FYVE/PHD"/>
</dbReference>
<evidence type="ECO:0000313" key="7">
    <source>
        <dbReference type="EMBL" id="CAL8079354.1"/>
    </source>
</evidence>
<organism evidence="7 8">
    <name type="scientific">Orchesella dallaii</name>
    <dbReference type="NCBI Taxonomy" id="48710"/>
    <lineage>
        <taxon>Eukaryota</taxon>
        <taxon>Metazoa</taxon>
        <taxon>Ecdysozoa</taxon>
        <taxon>Arthropoda</taxon>
        <taxon>Hexapoda</taxon>
        <taxon>Collembola</taxon>
        <taxon>Entomobryomorpha</taxon>
        <taxon>Entomobryoidea</taxon>
        <taxon>Orchesellidae</taxon>
        <taxon>Orchesellinae</taxon>
        <taxon>Orchesella</taxon>
    </lineage>
</organism>
<protein>
    <recommendedName>
        <fullName evidence="6">PHD-type domain-containing protein</fullName>
    </recommendedName>
</protein>
<evidence type="ECO:0000256" key="2">
    <source>
        <dbReference type="ARBA" id="ARBA00022771"/>
    </source>
</evidence>
<feature type="region of interest" description="Disordered" evidence="5">
    <location>
        <begin position="232"/>
        <end position="327"/>
    </location>
</feature>
<sequence length="471" mass="52723">MVFPKQAYFGQAYKATIPFHLRRVLQVKKPRSAYHVYSLVSDDVLWDLYVNNAIDIKELYFDFTSTPWHKGILIPTSDQLCHPKGSTGSTSPESVSSMSSPSECEDEKMELETLDSAASKKEEASVEGLVKVEIPTKNELKRIQALKDEPVAGPSGLQAPYKPCKRHMKKRKSELDYLYMDEEFQPDAEKRKLAWKGPPFKHLKKDETTDVDSDAELAKERAATMTVKVKEQIEAANEPQPSTSKACNNGSKTVAKTQIKTVNEPQPSTSKACNNGSKTVAKKKIEAANEPQPSTSKACNNGSKTVAKKQMEAANEPQPSTSKACNNGSKTVAKKQMEAAYEPQPSTSRACNNGSEKAVKDALFKRLSTIMHNFFSSMPGTDYRRPSMSLQTQLVDENGEKKWLCPVCKKEDLSENGDEMISCDKCGDWYHFACVGIKGEYQSKRRWYCKRCVFKALRGNKFEPAEFPLFE</sequence>
<dbReference type="InterPro" id="IPR011011">
    <property type="entry name" value="Znf_FYVE_PHD"/>
</dbReference>
<keyword evidence="1" id="KW-0479">Metal-binding</keyword>
<dbReference type="InterPro" id="IPR019787">
    <property type="entry name" value="Znf_PHD-finger"/>
</dbReference>
<name>A0ABP1PVW2_9HEXA</name>
<dbReference type="PROSITE" id="PS50016">
    <property type="entry name" value="ZF_PHD_2"/>
    <property type="match status" value="1"/>
</dbReference>
<evidence type="ECO:0000256" key="4">
    <source>
        <dbReference type="PROSITE-ProRule" id="PRU00146"/>
    </source>
</evidence>
<keyword evidence="2 4" id="KW-0863">Zinc-finger</keyword>